<keyword evidence="1" id="KW-0812">Transmembrane</keyword>
<gene>
    <name evidence="2" type="ORF">SYK_12120</name>
</gene>
<proteinExistence type="predicted"/>
<dbReference type="Pfam" id="PF09719">
    <property type="entry name" value="C_GCAxxG_C_C"/>
    <property type="match status" value="1"/>
</dbReference>
<feature type="transmembrane region" description="Helical" evidence="1">
    <location>
        <begin position="47"/>
        <end position="68"/>
    </location>
</feature>
<keyword evidence="3" id="KW-1185">Reference proteome</keyword>
<evidence type="ECO:0000256" key="1">
    <source>
        <dbReference type="SAM" id="Phobius"/>
    </source>
</evidence>
<dbReference type="NCBIfam" id="TIGR01909">
    <property type="entry name" value="C_GCAxxG_C_C"/>
    <property type="match status" value="1"/>
</dbReference>
<name>A0ABM8AZA7_9BACT</name>
<reference evidence="2 3" key="1">
    <citation type="submission" date="2022-08" db="EMBL/GenBank/DDBJ databases">
        <title>Genome Sequence of the sulphate-reducing bacterium, Pseudodesulfovibrio sp. SYK.</title>
        <authorList>
            <person name="Kondo R."/>
            <person name="Kataoka T."/>
        </authorList>
    </citation>
    <scope>NUCLEOTIDE SEQUENCE [LARGE SCALE GENOMIC DNA]</scope>
    <source>
        <strain evidence="2 3">SYK</strain>
    </source>
</reference>
<evidence type="ECO:0000313" key="2">
    <source>
        <dbReference type="EMBL" id="BDQ36852.1"/>
    </source>
</evidence>
<keyword evidence="1" id="KW-1133">Transmembrane helix</keyword>
<dbReference type="RefSeq" id="WP_281762728.1">
    <property type="nucleotide sequence ID" value="NZ_AP026709.1"/>
</dbReference>
<dbReference type="Proteomes" id="UP001317742">
    <property type="component" value="Chromosome"/>
</dbReference>
<keyword evidence="1" id="KW-0472">Membrane</keyword>
<dbReference type="PROSITE" id="PS51257">
    <property type="entry name" value="PROKAR_LIPOPROTEIN"/>
    <property type="match status" value="1"/>
</dbReference>
<organism evidence="2 3">
    <name type="scientific">Pseudodesulfovibrio nedwellii</name>
    <dbReference type="NCBI Taxonomy" id="2973072"/>
    <lineage>
        <taxon>Bacteria</taxon>
        <taxon>Pseudomonadati</taxon>
        <taxon>Thermodesulfobacteriota</taxon>
        <taxon>Desulfovibrionia</taxon>
        <taxon>Desulfovibrionales</taxon>
        <taxon>Desulfovibrionaceae</taxon>
    </lineage>
</organism>
<accession>A0ABM8AZA7</accession>
<dbReference type="InterPro" id="IPR010181">
    <property type="entry name" value="CGCAxxGCC_motif"/>
</dbReference>
<evidence type="ECO:0000313" key="3">
    <source>
        <dbReference type="Proteomes" id="UP001317742"/>
    </source>
</evidence>
<evidence type="ECO:0008006" key="4">
    <source>
        <dbReference type="Google" id="ProtNLM"/>
    </source>
</evidence>
<sequence length="155" mass="16266">MNIKENAVIALLGGSSCAQAVLEAYCERYGVSSTDARKLTAGFGGGFASGLTCGAVAAGCMVLGLALASNDLSDANARDTTYNATQSLLARFAERNGSHQCSKILSLNNMEMHTPEGKQRLRESKLCVKMVEDTIDCIEGIIAKAKESVAKTVVV</sequence>
<protein>
    <recommendedName>
        <fullName evidence="4">C_GCAxxG_C_C family protein</fullName>
    </recommendedName>
</protein>
<dbReference type="EMBL" id="AP026709">
    <property type="protein sequence ID" value="BDQ36852.1"/>
    <property type="molecule type" value="Genomic_DNA"/>
</dbReference>